<dbReference type="InterPro" id="IPR000182">
    <property type="entry name" value="GNAT_dom"/>
</dbReference>
<evidence type="ECO:0000313" key="3">
    <source>
        <dbReference type="Proteomes" id="UP000247150"/>
    </source>
</evidence>
<dbReference type="Proteomes" id="UP000247150">
    <property type="component" value="Unassembled WGS sequence"/>
</dbReference>
<reference evidence="2 3" key="1">
    <citation type="submission" date="2018-05" db="EMBL/GenBank/DDBJ databases">
        <title>Freshwater and sediment microbial communities from various areas in North America, analyzing microbe dynamics in response to fracking.</title>
        <authorList>
            <person name="Lamendella R."/>
        </authorList>
    </citation>
    <scope>NUCLEOTIDE SEQUENCE [LARGE SCALE GENOMIC DNA]</scope>
    <source>
        <strain evidence="2 3">15_TX</strain>
    </source>
</reference>
<dbReference type="GO" id="GO:0016747">
    <property type="term" value="F:acyltransferase activity, transferring groups other than amino-acyl groups"/>
    <property type="evidence" value="ECO:0007669"/>
    <property type="project" value="InterPro"/>
</dbReference>
<proteinExistence type="predicted"/>
<name>A0A2V2ZYW0_9BACI</name>
<dbReference type="EMBL" id="QGTW01000004">
    <property type="protein sequence ID" value="PWW29611.1"/>
    <property type="molecule type" value="Genomic_DNA"/>
</dbReference>
<comment type="caution">
    <text evidence="2">The sequence shown here is derived from an EMBL/GenBank/DDBJ whole genome shotgun (WGS) entry which is preliminary data.</text>
</comment>
<dbReference type="PROSITE" id="PS51186">
    <property type="entry name" value="GNAT"/>
    <property type="match status" value="1"/>
</dbReference>
<gene>
    <name evidence="2" type="ORF">DFO73_104251</name>
</gene>
<dbReference type="SUPFAM" id="SSF55729">
    <property type="entry name" value="Acyl-CoA N-acyltransferases (Nat)"/>
    <property type="match status" value="1"/>
</dbReference>
<dbReference type="InterPro" id="IPR016181">
    <property type="entry name" value="Acyl_CoA_acyltransferase"/>
</dbReference>
<sequence length="212" mass="24401">MTHPDYRGRGLSAGLMTKVISDYENKCDLMYLFANRSVLNFYPKFGFKPYEERQFWIGTDELKPSPANGVRKLNGMNSNDLKFIHEFASKRILLSSKLAAEGTENILMFYCSNVFNEDIYLMEDENAIVLLKEEQETLHVYDVISEAKIHIKPVLSKFISGRTKEILFHFTPGFPDINPAARSFHPDEVLFIRTPEELMLPANFKHPLTSQA</sequence>
<organism evidence="2 3">
    <name type="scientific">Cytobacillus oceanisediminis</name>
    <dbReference type="NCBI Taxonomy" id="665099"/>
    <lineage>
        <taxon>Bacteria</taxon>
        <taxon>Bacillati</taxon>
        <taxon>Bacillota</taxon>
        <taxon>Bacilli</taxon>
        <taxon>Bacillales</taxon>
        <taxon>Bacillaceae</taxon>
        <taxon>Cytobacillus</taxon>
    </lineage>
</organism>
<keyword evidence="2" id="KW-0808">Transferase</keyword>
<protein>
    <submittedName>
        <fullName evidence="2">Acetyltransferase (GNAT) family protein</fullName>
    </submittedName>
</protein>
<dbReference type="Pfam" id="PF13508">
    <property type="entry name" value="Acetyltransf_7"/>
    <property type="match status" value="1"/>
</dbReference>
<evidence type="ECO:0000259" key="1">
    <source>
        <dbReference type="PROSITE" id="PS51186"/>
    </source>
</evidence>
<accession>A0A2V2ZYW0</accession>
<dbReference type="Gene3D" id="3.40.630.30">
    <property type="match status" value="1"/>
</dbReference>
<dbReference type="AlphaFoldDB" id="A0A2V2ZYW0"/>
<feature type="domain" description="N-acetyltransferase" evidence="1">
    <location>
        <begin position="1"/>
        <end position="66"/>
    </location>
</feature>
<evidence type="ECO:0000313" key="2">
    <source>
        <dbReference type="EMBL" id="PWW29611.1"/>
    </source>
</evidence>